<keyword evidence="1" id="KW-0732">Signal</keyword>
<dbReference type="Gene3D" id="2.60.40.1940">
    <property type="match status" value="1"/>
</dbReference>
<dbReference type="InterPro" id="IPR041555">
    <property type="entry name" value="MG3"/>
</dbReference>
<proteinExistence type="predicted"/>
<keyword evidence="6" id="KW-1185">Reference proteome</keyword>
<dbReference type="Proteomes" id="UP000683360">
    <property type="component" value="Unassembled WGS sequence"/>
</dbReference>
<evidence type="ECO:0000313" key="5">
    <source>
        <dbReference type="EMBL" id="CAG2232826.1"/>
    </source>
</evidence>
<dbReference type="EMBL" id="CAJPWZ010002189">
    <property type="protein sequence ID" value="CAG2232826.1"/>
    <property type="molecule type" value="Genomic_DNA"/>
</dbReference>
<organism evidence="5 6">
    <name type="scientific">Mytilus edulis</name>
    <name type="common">Blue mussel</name>
    <dbReference type="NCBI Taxonomy" id="6550"/>
    <lineage>
        <taxon>Eukaryota</taxon>
        <taxon>Metazoa</taxon>
        <taxon>Spiralia</taxon>
        <taxon>Lophotrochozoa</taxon>
        <taxon>Mollusca</taxon>
        <taxon>Bivalvia</taxon>
        <taxon>Autobranchia</taxon>
        <taxon>Pteriomorphia</taxon>
        <taxon>Mytilida</taxon>
        <taxon>Mytiloidea</taxon>
        <taxon>Mytilidae</taxon>
        <taxon>Mytilinae</taxon>
        <taxon>Mytilus</taxon>
    </lineage>
</organism>
<dbReference type="InterPro" id="IPR050473">
    <property type="entry name" value="A2M/Complement_sys"/>
</dbReference>
<gene>
    <name evidence="5" type="ORF">MEDL_45442</name>
</gene>
<dbReference type="InterPro" id="IPR002890">
    <property type="entry name" value="MG2"/>
</dbReference>
<dbReference type="AlphaFoldDB" id="A0A8S3TH10"/>
<dbReference type="Pfam" id="PF01835">
    <property type="entry name" value="MG2"/>
    <property type="match status" value="1"/>
</dbReference>
<keyword evidence="2" id="KW-0882">Thioester bond</keyword>
<dbReference type="PANTHER" id="PTHR11412">
    <property type="entry name" value="MACROGLOBULIN / COMPLEMENT"/>
    <property type="match status" value="1"/>
</dbReference>
<evidence type="ECO:0000259" key="3">
    <source>
        <dbReference type="Pfam" id="PF01835"/>
    </source>
</evidence>
<dbReference type="Pfam" id="PF17791">
    <property type="entry name" value="MG3"/>
    <property type="match status" value="1"/>
</dbReference>
<dbReference type="PANTHER" id="PTHR11412:SF136">
    <property type="entry name" value="CD109 ANTIGEN"/>
    <property type="match status" value="1"/>
</dbReference>
<sequence>MRVVILNADLMPVNKKMDITIVDPDSNKVQKFADYSNDTGVITVEYEISNDPKMGDWKIQVQPSDGMGSGTERNFTVDAYVLPRFSVEVKPSVLFVYVKIFYCYISVLPKFSVEVKPLVPFVYVKIFCLLPRFSVEVKPSVPFVYVKDFSSIDIEVEGIYTYGEGVYGSASIECKLKDTTFNKRAKLVDGKAMFTITTAEIGDPQNLRQKLCSGYWCWNRGEQSFPLKIKAEVTEDETDEEQGTETSINFYTEPVAMELVNKKEYRKNMDYTVYIHITDPSGAPLLKTERSKFYLNVTITEQMNSAVIFQQDRANLPTDMDDIIMPFTTSTTTKYSLIIKAVLYDMSGNQVLKLNEYVTEYNSYGDAGVQISLMNSQNKAVSLLYFLRGRSKIYSYHKT</sequence>
<reference evidence="5" key="1">
    <citation type="submission" date="2021-03" db="EMBL/GenBank/DDBJ databases">
        <authorList>
            <person name="Bekaert M."/>
        </authorList>
    </citation>
    <scope>NUCLEOTIDE SEQUENCE</scope>
</reference>
<accession>A0A8S3TH10</accession>
<dbReference type="GO" id="GO:0004866">
    <property type="term" value="F:endopeptidase inhibitor activity"/>
    <property type="evidence" value="ECO:0007669"/>
    <property type="project" value="InterPro"/>
</dbReference>
<comment type="caution">
    <text evidence="5">The sequence shown here is derived from an EMBL/GenBank/DDBJ whole genome shotgun (WGS) entry which is preliminary data.</text>
</comment>
<feature type="domain" description="Macroglobulin" evidence="3">
    <location>
        <begin position="1"/>
        <end position="77"/>
    </location>
</feature>
<evidence type="ECO:0000256" key="1">
    <source>
        <dbReference type="ARBA" id="ARBA00022729"/>
    </source>
</evidence>
<feature type="domain" description="Macroglobulin" evidence="4">
    <location>
        <begin position="129"/>
        <end position="201"/>
    </location>
</feature>
<dbReference type="OrthoDB" id="6096781at2759"/>
<dbReference type="Gene3D" id="2.60.40.1930">
    <property type="match status" value="1"/>
</dbReference>
<name>A0A8S3TH10_MYTED</name>
<protein>
    <submittedName>
        <fullName evidence="5">Uncharacterized protein</fullName>
    </submittedName>
</protein>
<evidence type="ECO:0000259" key="4">
    <source>
        <dbReference type="Pfam" id="PF17791"/>
    </source>
</evidence>
<evidence type="ECO:0000313" key="6">
    <source>
        <dbReference type="Proteomes" id="UP000683360"/>
    </source>
</evidence>
<evidence type="ECO:0000256" key="2">
    <source>
        <dbReference type="ARBA" id="ARBA00022966"/>
    </source>
</evidence>